<reference evidence="2" key="1">
    <citation type="submission" date="2017-05" db="UniProtKB">
        <authorList>
            <consortium name="EnsemblMetazoa"/>
        </authorList>
    </citation>
    <scope>IDENTIFICATION</scope>
</reference>
<sequence>PQTETNPYQDVHELRNEGPIAILPVLLMSNRSIDEENPYHVTRSERGCINVYSSDNISAISPPPSYADTIAQECGECVAVVHGQYEKHPPTYTGDEHSSKTPVQDQTNSTDGLGPLNAMEYVGRTTTFTGTVPATCHLLRLYIDGCYSSKINVDITNIGNHKKRLSYVTPVLNMSHDGTTYDICTHCVPATPIRAPWFPFVGLTTLRYRYTIYALPYKTQPL</sequence>
<feature type="compositionally biased region" description="Polar residues" evidence="1">
    <location>
        <begin position="100"/>
        <end position="111"/>
    </location>
</feature>
<name>A0A1X7U011_AMPQE</name>
<organism evidence="2">
    <name type="scientific">Amphimedon queenslandica</name>
    <name type="common">Sponge</name>
    <dbReference type="NCBI Taxonomy" id="400682"/>
    <lineage>
        <taxon>Eukaryota</taxon>
        <taxon>Metazoa</taxon>
        <taxon>Porifera</taxon>
        <taxon>Demospongiae</taxon>
        <taxon>Heteroscleromorpha</taxon>
        <taxon>Haplosclerida</taxon>
        <taxon>Niphatidae</taxon>
        <taxon>Amphimedon</taxon>
    </lineage>
</organism>
<evidence type="ECO:0000256" key="1">
    <source>
        <dbReference type="SAM" id="MobiDB-lite"/>
    </source>
</evidence>
<feature type="compositionally biased region" description="Basic and acidic residues" evidence="1">
    <location>
        <begin position="88"/>
        <end position="99"/>
    </location>
</feature>
<accession>A0A1X7U011</accession>
<dbReference type="AlphaFoldDB" id="A0A1X7U011"/>
<dbReference type="InParanoid" id="A0A1X7U011"/>
<proteinExistence type="predicted"/>
<evidence type="ECO:0000313" key="2">
    <source>
        <dbReference type="EnsemblMetazoa" id="Aqu2.1.20915_001"/>
    </source>
</evidence>
<dbReference type="EnsemblMetazoa" id="Aqu2.1.20915_001">
    <property type="protein sequence ID" value="Aqu2.1.20915_001"/>
    <property type="gene ID" value="Aqu2.1.20915"/>
</dbReference>
<feature type="region of interest" description="Disordered" evidence="1">
    <location>
        <begin position="88"/>
        <end position="114"/>
    </location>
</feature>
<protein>
    <submittedName>
        <fullName evidence="2">Uncharacterized protein</fullName>
    </submittedName>
</protein>